<gene>
    <name evidence="7" type="ORF">QTG54_015013</name>
</gene>
<dbReference type="AlphaFoldDB" id="A0AAD9D4Y8"/>
<sequence length="287" mass="32557">MGRKRNQGKARKAAKAMAREEAEEVQHRSNNESMTSGQQQSLTSQMLQLQVCGNASPHDTTVTCRHGFDPLFEKDICFQYANAFREAYNYKNRQDCDANLSSCLIAAHKATILDKFAEVGKDSAKMEIVTSYFLSNGTQYILEGNDDSARTCTVFARWFEQCTAVGLHKTQALINRVKIDDANNPSDIHTLVKFLRKRIPCRCLDKKYKEVKDTAKLGFCYNPECTIPNGQVERSKTFYCSRCRNVTYCSRDCQKADSTTHKHECDKFVAEIAKFEAKKQSLCTTIS</sequence>
<evidence type="ECO:0000256" key="1">
    <source>
        <dbReference type="ARBA" id="ARBA00022723"/>
    </source>
</evidence>
<evidence type="ECO:0000256" key="2">
    <source>
        <dbReference type="ARBA" id="ARBA00022771"/>
    </source>
</evidence>
<dbReference type="Gene3D" id="6.10.140.2220">
    <property type="match status" value="1"/>
</dbReference>
<keyword evidence="1" id="KW-0479">Metal-binding</keyword>
<evidence type="ECO:0000259" key="6">
    <source>
        <dbReference type="PROSITE" id="PS50865"/>
    </source>
</evidence>
<dbReference type="InterPro" id="IPR002893">
    <property type="entry name" value="Znf_MYND"/>
</dbReference>
<evidence type="ECO:0000256" key="3">
    <source>
        <dbReference type="ARBA" id="ARBA00022833"/>
    </source>
</evidence>
<feature type="domain" description="MYND-type" evidence="6">
    <location>
        <begin position="225"/>
        <end position="265"/>
    </location>
</feature>
<name>A0AAD9D4Y8_9STRA</name>
<feature type="compositionally biased region" description="Basic residues" evidence="5">
    <location>
        <begin position="1"/>
        <end position="14"/>
    </location>
</feature>
<dbReference type="GO" id="GO:0008270">
    <property type="term" value="F:zinc ion binding"/>
    <property type="evidence" value="ECO:0007669"/>
    <property type="project" value="UniProtKB-KW"/>
</dbReference>
<evidence type="ECO:0000256" key="5">
    <source>
        <dbReference type="SAM" id="MobiDB-lite"/>
    </source>
</evidence>
<dbReference type="EMBL" id="JATAAI010000040">
    <property type="protein sequence ID" value="KAK1734246.1"/>
    <property type="molecule type" value="Genomic_DNA"/>
</dbReference>
<feature type="region of interest" description="Disordered" evidence="5">
    <location>
        <begin position="1"/>
        <end position="40"/>
    </location>
</feature>
<comment type="caution">
    <text evidence="7">The sequence shown here is derived from an EMBL/GenBank/DDBJ whole genome shotgun (WGS) entry which is preliminary data.</text>
</comment>
<keyword evidence="8" id="KW-1185">Reference proteome</keyword>
<dbReference type="SUPFAM" id="SSF144232">
    <property type="entry name" value="HIT/MYND zinc finger-like"/>
    <property type="match status" value="1"/>
</dbReference>
<evidence type="ECO:0000256" key="4">
    <source>
        <dbReference type="PROSITE-ProRule" id="PRU00134"/>
    </source>
</evidence>
<reference evidence="7" key="1">
    <citation type="submission" date="2023-06" db="EMBL/GenBank/DDBJ databases">
        <title>Survivors Of The Sea: Transcriptome response of Skeletonema marinoi to long-term dormancy.</title>
        <authorList>
            <person name="Pinder M.I.M."/>
            <person name="Kourtchenko O."/>
            <person name="Robertson E.K."/>
            <person name="Larsson T."/>
            <person name="Maumus F."/>
            <person name="Osuna-Cruz C.M."/>
            <person name="Vancaester E."/>
            <person name="Stenow R."/>
            <person name="Vandepoele K."/>
            <person name="Ploug H."/>
            <person name="Bruchert V."/>
            <person name="Godhe A."/>
            <person name="Topel M."/>
        </authorList>
    </citation>
    <scope>NUCLEOTIDE SEQUENCE</scope>
    <source>
        <strain evidence="7">R05AC</strain>
    </source>
</reference>
<feature type="compositionally biased region" description="Basic and acidic residues" evidence="5">
    <location>
        <begin position="17"/>
        <end position="30"/>
    </location>
</feature>
<protein>
    <recommendedName>
        <fullName evidence="6">MYND-type domain-containing protein</fullName>
    </recommendedName>
</protein>
<proteinExistence type="predicted"/>
<keyword evidence="3" id="KW-0862">Zinc</keyword>
<dbReference type="PROSITE" id="PS50865">
    <property type="entry name" value="ZF_MYND_2"/>
    <property type="match status" value="1"/>
</dbReference>
<dbReference type="Pfam" id="PF01753">
    <property type="entry name" value="zf-MYND"/>
    <property type="match status" value="1"/>
</dbReference>
<evidence type="ECO:0000313" key="8">
    <source>
        <dbReference type="Proteomes" id="UP001224775"/>
    </source>
</evidence>
<accession>A0AAD9D4Y8</accession>
<dbReference type="Proteomes" id="UP001224775">
    <property type="component" value="Unassembled WGS sequence"/>
</dbReference>
<organism evidence="7 8">
    <name type="scientific">Skeletonema marinoi</name>
    <dbReference type="NCBI Taxonomy" id="267567"/>
    <lineage>
        <taxon>Eukaryota</taxon>
        <taxon>Sar</taxon>
        <taxon>Stramenopiles</taxon>
        <taxon>Ochrophyta</taxon>
        <taxon>Bacillariophyta</taxon>
        <taxon>Coscinodiscophyceae</taxon>
        <taxon>Thalassiosirophycidae</taxon>
        <taxon>Thalassiosirales</taxon>
        <taxon>Skeletonemataceae</taxon>
        <taxon>Skeletonema</taxon>
        <taxon>Skeletonema marinoi-dohrnii complex</taxon>
    </lineage>
</organism>
<evidence type="ECO:0000313" key="7">
    <source>
        <dbReference type="EMBL" id="KAK1734246.1"/>
    </source>
</evidence>
<keyword evidence="2 4" id="KW-0863">Zinc-finger</keyword>